<evidence type="ECO:0000313" key="2">
    <source>
        <dbReference type="Proteomes" id="UP001153076"/>
    </source>
</evidence>
<reference evidence="1" key="1">
    <citation type="submission" date="2022-04" db="EMBL/GenBank/DDBJ databases">
        <title>Carnegiea gigantea Genome sequencing and assembly v2.</title>
        <authorList>
            <person name="Copetti D."/>
            <person name="Sanderson M.J."/>
            <person name="Burquez A."/>
            <person name="Wojciechowski M.F."/>
        </authorList>
    </citation>
    <scope>NUCLEOTIDE SEQUENCE</scope>
    <source>
        <strain evidence="1">SGP5-SGP5p</strain>
        <tissue evidence="1">Aerial part</tissue>
    </source>
</reference>
<sequence length="243" mass="27509">MVLQYLPALVSFCPTSHFGSTAKVKCFANVMGSLLIGDKDRQHLCERRLQLLTGRIMFQSRITSKEYHKSVQHEDVAGEDVSLDDIHITFDLEEEEVKTTEENIFESRVSINMNPSFITIPDDFKDDKSNLVKGDDVEENQKNNTAFASEHLRDTLTTMPTLAKNNEAYIKDLNSLQEVNKSYTTQIGKKHINVTNRMENSTSCMPQPHNFVNQVDDQNTSIGKNMNTSYCSNLKATGHHSMA</sequence>
<evidence type="ECO:0000313" key="1">
    <source>
        <dbReference type="EMBL" id="KAJ8422747.1"/>
    </source>
</evidence>
<dbReference type="EMBL" id="JAKOGI010002160">
    <property type="protein sequence ID" value="KAJ8422747.1"/>
    <property type="molecule type" value="Genomic_DNA"/>
</dbReference>
<gene>
    <name evidence="1" type="ORF">Cgig2_000381</name>
</gene>
<proteinExistence type="predicted"/>
<accession>A0A9Q1JFT5</accession>
<dbReference type="AlphaFoldDB" id="A0A9Q1JFT5"/>
<name>A0A9Q1JFT5_9CARY</name>
<comment type="caution">
    <text evidence="1">The sequence shown here is derived from an EMBL/GenBank/DDBJ whole genome shotgun (WGS) entry which is preliminary data.</text>
</comment>
<protein>
    <submittedName>
        <fullName evidence="1">Uncharacterized protein</fullName>
    </submittedName>
</protein>
<organism evidence="1 2">
    <name type="scientific">Carnegiea gigantea</name>
    <dbReference type="NCBI Taxonomy" id="171969"/>
    <lineage>
        <taxon>Eukaryota</taxon>
        <taxon>Viridiplantae</taxon>
        <taxon>Streptophyta</taxon>
        <taxon>Embryophyta</taxon>
        <taxon>Tracheophyta</taxon>
        <taxon>Spermatophyta</taxon>
        <taxon>Magnoliopsida</taxon>
        <taxon>eudicotyledons</taxon>
        <taxon>Gunneridae</taxon>
        <taxon>Pentapetalae</taxon>
        <taxon>Caryophyllales</taxon>
        <taxon>Cactineae</taxon>
        <taxon>Cactaceae</taxon>
        <taxon>Cactoideae</taxon>
        <taxon>Echinocereeae</taxon>
        <taxon>Carnegiea</taxon>
    </lineage>
</organism>
<keyword evidence="2" id="KW-1185">Reference proteome</keyword>
<dbReference type="Proteomes" id="UP001153076">
    <property type="component" value="Unassembled WGS sequence"/>
</dbReference>